<accession>K2JCT8</accession>
<dbReference type="InterPro" id="IPR017946">
    <property type="entry name" value="PLC-like_Pdiesterase_TIM-brl"/>
</dbReference>
<dbReference type="SUPFAM" id="SSF51695">
    <property type="entry name" value="PLC-like phosphodiesterases"/>
    <property type="match status" value="1"/>
</dbReference>
<evidence type="ECO:0000256" key="1">
    <source>
        <dbReference type="SAM" id="SignalP"/>
    </source>
</evidence>
<dbReference type="Proteomes" id="UP000006755">
    <property type="component" value="Unassembled WGS sequence"/>
</dbReference>
<dbReference type="Gene3D" id="3.20.20.190">
    <property type="entry name" value="Phosphatidylinositol (PI) phosphodiesterase"/>
    <property type="match status" value="1"/>
</dbReference>
<keyword evidence="1" id="KW-0732">Signal</keyword>
<dbReference type="PANTHER" id="PTHR46211:SF14">
    <property type="entry name" value="GLYCEROPHOSPHODIESTER PHOSPHODIESTERASE"/>
    <property type="match status" value="1"/>
</dbReference>
<name>K2JCT8_9GAMM</name>
<dbReference type="GO" id="GO:0008081">
    <property type="term" value="F:phosphoric diester hydrolase activity"/>
    <property type="evidence" value="ECO:0007669"/>
    <property type="project" value="InterPro"/>
</dbReference>
<dbReference type="eggNOG" id="COG0584">
    <property type="taxonomic scope" value="Bacteria"/>
</dbReference>
<evidence type="ECO:0000313" key="4">
    <source>
        <dbReference type="Proteomes" id="UP000006755"/>
    </source>
</evidence>
<sequence>MALLAGLAWLSLPATAQTLVIGHRGVAGLAPENTLSAVKKALHLGVDAVEVDIRQSKDGALVAFHDDKLERTTNGQGDVSDFTLAQLNTLDAGSWFGPQYLDEWIPTLAEVMNAMGHSRAKLIIELKVPGLERDVLEHIRTYKLQKRVIIKSFDPAILTRFAQLAPDIPRLYGFFGWSERFNLLMDDEIRRLNPLDMDVSYLQVYHSFLTPALLDEAHQRGFKVVAWGVHSRKAMESMLGLGVDGIETDYPDRLYSLMDEFKLKRLMVGYNEH</sequence>
<dbReference type="GO" id="GO:0006629">
    <property type="term" value="P:lipid metabolic process"/>
    <property type="evidence" value="ECO:0007669"/>
    <property type="project" value="InterPro"/>
</dbReference>
<keyword evidence="4" id="KW-1185">Reference proteome</keyword>
<feature type="signal peptide" evidence="1">
    <location>
        <begin position="1"/>
        <end position="16"/>
    </location>
</feature>
<proteinExistence type="predicted"/>
<reference evidence="3 4" key="1">
    <citation type="journal article" date="2012" name="J. Bacteriol.">
        <title>Genome Sequence of Gallaecimonas xiamenensis Type Strain 3-C-1.</title>
        <authorList>
            <person name="Lai Q."/>
            <person name="Wang L."/>
            <person name="Wang W."/>
            <person name="Shao Z."/>
        </authorList>
    </citation>
    <scope>NUCLEOTIDE SEQUENCE [LARGE SCALE GENOMIC DNA]</scope>
    <source>
        <strain evidence="3 4">3-C-1</strain>
    </source>
</reference>
<gene>
    <name evidence="3" type="ORF">B3C1_17067</name>
</gene>
<dbReference type="Pfam" id="PF03009">
    <property type="entry name" value="GDPD"/>
    <property type="match status" value="1"/>
</dbReference>
<dbReference type="PATRIC" id="fig|745411.4.peg.3360"/>
<dbReference type="InterPro" id="IPR030395">
    <property type="entry name" value="GP_PDE_dom"/>
</dbReference>
<dbReference type="AlphaFoldDB" id="K2JCT8"/>
<dbReference type="STRING" id="745411.B3C1_17067"/>
<evidence type="ECO:0000259" key="2">
    <source>
        <dbReference type="PROSITE" id="PS51704"/>
    </source>
</evidence>
<dbReference type="PANTHER" id="PTHR46211">
    <property type="entry name" value="GLYCEROPHOSPHORYL DIESTER PHOSPHODIESTERASE"/>
    <property type="match status" value="1"/>
</dbReference>
<dbReference type="PROSITE" id="PS51704">
    <property type="entry name" value="GP_PDE"/>
    <property type="match status" value="1"/>
</dbReference>
<dbReference type="EMBL" id="AMRI01000031">
    <property type="protein sequence ID" value="EKE68429.1"/>
    <property type="molecule type" value="Genomic_DNA"/>
</dbReference>
<evidence type="ECO:0000313" key="3">
    <source>
        <dbReference type="EMBL" id="EKE68429.1"/>
    </source>
</evidence>
<feature type="chain" id="PRO_5003861864" evidence="1">
    <location>
        <begin position="17"/>
        <end position="273"/>
    </location>
</feature>
<feature type="domain" description="GP-PDE" evidence="2">
    <location>
        <begin position="18"/>
        <end position="258"/>
    </location>
</feature>
<comment type="caution">
    <text evidence="3">The sequence shown here is derived from an EMBL/GenBank/DDBJ whole genome shotgun (WGS) entry which is preliminary data.</text>
</comment>
<protein>
    <submittedName>
        <fullName evidence="3">Glycerophosphoryl diester phosphodiesterase family protein</fullName>
    </submittedName>
</protein>
<organism evidence="3 4">
    <name type="scientific">Gallaecimonas xiamenensis 3-C-1</name>
    <dbReference type="NCBI Taxonomy" id="745411"/>
    <lineage>
        <taxon>Bacteria</taxon>
        <taxon>Pseudomonadati</taxon>
        <taxon>Pseudomonadota</taxon>
        <taxon>Gammaproteobacteria</taxon>
        <taxon>Enterobacterales</taxon>
        <taxon>Gallaecimonadaceae</taxon>
        <taxon>Gallaecimonas</taxon>
    </lineage>
</organism>